<evidence type="ECO:0000313" key="2">
    <source>
        <dbReference type="Proteomes" id="UP001212841"/>
    </source>
</evidence>
<dbReference type="InterPro" id="IPR022036">
    <property type="entry name" value="DUF3605"/>
</dbReference>
<reference evidence="1" key="1">
    <citation type="submission" date="2020-05" db="EMBL/GenBank/DDBJ databases">
        <title>Phylogenomic resolution of chytrid fungi.</title>
        <authorList>
            <person name="Stajich J.E."/>
            <person name="Amses K."/>
            <person name="Simmons R."/>
            <person name="Seto K."/>
            <person name="Myers J."/>
            <person name="Bonds A."/>
            <person name="Quandt C.A."/>
            <person name="Barry K."/>
            <person name="Liu P."/>
            <person name="Grigoriev I."/>
            <person name="Longcore J.E."/>
            <person name="James T.Y."/>
        </authorList>
    </citation>
    <scope>NUCLEOTIDE SEQUENCE</scope>
    <source>
        <strain evidence="1">JEL0318</strain>
    </source>
</reference>
<dbReference type="PANTHER" id="PTHR35020">
    <property type="entry name" value="N-ACETYLGLUCOSAMINE-INDUCED PROTEIN 1"/>
    <property type="match status" value="1"/>
</dbReference>
<dbReference type="Pfam" id="PF12239">
    <property type="entry name" value="DUF3605"/>
    <property type="match status" value="1"/>
</dbReference>
<dbReference type="Proteomes" id="UP001212841">
    <property type="component" value="Unassembled WGS sequence"/>
</dbReference>
<evidence type="ECO:0000313" key="1">
    <source>
        <dbReference type="EMBL" id="KAJ3051337.1"/>
    </source>
</evidence>
<dbReference type="AlphaFoldDB" id="A0AAD5SBC8"/>
<comment type="caution">
    <text evidence="1">The sequence shown here is derived from an EMBL/GenBank/DDBJ whole genome shotgun (WGS) entry which is preliminary data.</text>
</comment>
<organism evidence="1 2">
    <name type="scientific">Rhizophlyctis rosea</name>
    <dbReference type="NCBI Taxonomy" id="64517"/>
    <lineage>
        <taxon>Eukaryota</taxon>
        <taxon>Fungi</taxon>
        <taxon>Fungi incertae sedis</taxon>
        <taxon>Chytridiomycota</taxon>
        <taxon>Chytridiomycota incertae sedis</taxon>
        <taxon>Chytridiomycetes</taxon>
        <taxon>Rhizophlyctidales</taxon>
        <taxon>Rhizophlyctidaceae</taxon>
        <taxon>Rhizophlyctis</taxon>
    </lineage>
</organism>
<keyword evidence="2" id="KW-1185">Reference proteome</keyword>
<name>A0AAD5SBC8_9FUNG</name>
<gene>
    <name evidence="1" type="ORF">HK097_007668</name>
</gene>
<dbReference type="GO" id="GO:0005737">
    <property type="term" value="C:cytoplasm"/>
    <property type="evidence" value="ECO:0007669"/>
    <property type="project" value="TreeGrafter"/>
</dbReference>
<dbReference type="PANTHER" id="PTHR35020:SF2">
    <property type="entry name" value="N-ACETYLGLUCOSAMINE-INDUCED PROTEIN 1"/>
    <property type="match status" value="1"/>
</dbReference>
<accession>A0AAD5SBC8</accession>
<dbReference type="GO" id="GO:0006044">
    <property type="term" value="P:N-acetylglucosamine metabolic process"/>
    <property type="evidence" value="ECO:0007669"/>
    <property type="project" value="TreeGrafter"/>
</dbReference>
<protein>
    <submittedName>
        <fullName evidence="1">Uncharacterized protein</fullName>
    </submittedName>
</protein>
<sequence length="175" mass="20502">MAAPTRNETSTPQFAEYSGPCTWEEILEVKRKFATDETAVYRFCRTDDVLNRYQDWRKEVLDRYDAVADYMKITVLSYPSESNPSTSKLRAITPEDKSVLSDLVLRLNDFPYATTPSESVLHYVLWSLTDLPESQIHEILSSKLPQYEHIFFENPPHRKTIPEIQHYHVFARLKQ</sequence>
<dbReference type="EMBL" id="JADGJD010000407">
    <property type="protein sequence ID" value="KAJ3051337.1"/>
    <property type="molecule type" value="Genomic_DNA"/>
</dbReference>
<proteinExistence type="predicted"/>